<reference evidence="2 3" key="1">
    <citation type="submission" date="2014-09" db="EMBL/GenBank/DDBJ databases">
        <title>Vibrio maritimus JCM 19235. (C45) whole genome shotgun sequence.</title>
        <authorList>
            <person name="Sawabe T."/>
            <person name="Meirelles P."/>
            <person name="Nakanishi M."/>
            <person name="Sayaka M."/>
            <person name="Hattori M."/>
            <person name="Ohkuma M."/>
        </authorList>
    </citation>
    <scope>NUCLEOTIDE SEQUENCE [LARGE SCALE GENOMIC DNA]</scope>
    <source>
        <strain evidence="3">JCM19235</strain>
    </source>
</reference>
<dbReference type="STRING" id="990268.JCM19235_5931"/>
<dbReference type="Proteomes" id="UP000029228">
    <property type="component" value="Unassembled WGS sequence"/>
</dbReference>
<gene>
    <name evidence="2" type="ORF">JCM19235_5931</name>
</gene>
<dbReference type="OrthoDB" id="9813804at2"/>
<organism evidence="2 3">
    <name type="scientific">Vibrio maritimus</name>
    <dbReference type="NCBI Taxonomy" id="990268"/>
    <lineage>
        <taxon>Bacteria</taxon>
        <taxon>Pseudomonadati</taxon>
        <taxon>Pseudomonadota</taxon>
        <taxon>Gammaproteobacteria</taxon>
        <taxon>Vibrionales</taxon>
        <taxon>Vibrionaceae</taxon>
        <taxon>Vibrio</taxon>
    </lineage>
</organism>
<evidence type="ECO:0000256" key="1">
    <source>
        <dbReference type="SAM" id="Phobius"/>
    </source>
</evidence>
<keyword evidence="1" id="KW-0812">Transmembrane</keyword>
<comment type="caution">
    <text evidence="2">The sequence shown here is derived from an EMBL/GenBank/DDBJ whole genome shotgun (WGS) entry which is preliminary data.</text>
</comment>
<dbReference type="NCBIfam" id="TIGR01300">
    <property type="entry name" value="CPA3_mnhG_phaG"/>
    <property type="match status" value="1"/>
</dbReference>
<dbReference type="AlphaFoldDB" id="A0A090SCX3"/>
<name>A0A090SCX3_9VIBR</name>
<protein>
    <submittedName>
        <fullName evidence="2">Na(+) H(+) antiporter subunit G</fullName>
    </submittedName>
</protein>
<dbReference type="InterPro" id="IPR005133">
    <property type="entry name" value="PhaG_MnhG_YufB"/>
</dbReference>
<dbReference type="GO" id="GO:0015385">
    <property type="term" value="F:sodium:proton antiporter activity"/>
    <property type="evidence" value="ECO:0007669"/>
    <property type="project" value="TreeGrafter"/>
</dbReference>
<feature type="transmembrane region" description="Helical" evidence="1">
    <location>
        <begin position="6"/>
        <end position="24"/>
    </location>
</feature>
<evidence type="ECO:0000313" key="2">
    <source>
        <dbReference type="EMBL" id="GAL17382.1"/>
    </source>
</evidence>
<feature type="transmembrane region" description="Helical" evidence="1">
    <location>
        <begin position="36"/>
        <end position="55"/>
    </location>
</feature>
<keyword evidence="1" id="KW-1133">Transmembrane helix</keyword>
<keyword evidence="3" id="KW-1185">Reference proteome</keyword>
<dbReference type="PANTHER" id="PTHR34703:SF1">
    <property type="entry name" value="ANTIPORTER SUBUNIT MNHG2-RELATED"/>
    <property type="match status" value="1"/>
</dbReference>
<feature type="transmembrane region" description="Helical" evidence="1">
    <location>
        <begin position="61"/>
        <end position="82"/>
    </location>
</feature>
<proteinExistence type="predicted"/>
<sequence>MQVVVALLLIFGTLFILIASIGVLRMPDLYTRMHAATKAGTVGLAALLIAVALSIHDLTVLSRVIGTMVFIVLTAPVAAHLLGKSMQARGYKIWRNRSVDTQSIEQEK</sequence>
<keyword evidence="1" id="KW-0472">Membrane</keyword>
<accession>A0A090SCX3</accession>
<dbReference type="NCBIfam" id="NF009314">
    <property type="entry name" value="PRK12674.1-2"/>
    <property type="match status" value="1"/>
</dbReference>
<dbReference type="EMBL" id="BBMR01000001">
    <property type="protein sequence ID" value="GAL17382.1"/>
    <property type="molecule type" value="Genomic_DNA"/>
</dbReference>
<dbReference type="Pfam" id="PF03334">
    <property type="entry name" value="PhaG_MnhG_YufB"/>
    <property type="match status" value="1"/>
</dbReference>
<evidence type="ECO:0000313" key="3">
    <source>
        <dbReference type="Proteomes" id="UP000029228"/>
    </source>
</evidence>
<dbReference type="PANTHER" id="PTHR34703">
    <property type="entry name" value="ANTIPORTER SUBUNIT MNHG2-RELATED"/>
    <property type="match status" value="1"/>
</dbReference>
<reference evidence="2 3" key="2">
    <citation type="submission" date="2014-09" db="EMBL/GenBank/DDBJ databases">
        <authorList>
            <consortium name="NBRP consortium"/>
            <person name="Sawabe T."/>
            <person name="Meirelles P."/>
            <person name="Nakanishi M."/>
            <person name="Sayaka M."/>
            <person name="Hattori M."/>
            <person name="Ohkuma M."/>
        </authorList>
    </citation>
    <scope>NUCLEOTIDE SEQUENCE [LARGE SCALE GENOMIC DNA]</scope>
    <source>
        <strain evidence="3">JCM19235</strain>
    </source>
</reference>